<gene>
    <name evidence="5" type="ORF">NMY3_01991</name>
</gene>
<organism evidence="5 6">
    <name type="scientific">Candidatus Nitrosocosmicus oleophilus</name>
    <dbReference type="NCBI Taxonomy" id="1353260"/>
    <lineage>
        <taxon>Archaea</taxon>
        <taxon>Nitrososphaerota</taxon>
        <taxon>Nitrososphaeria</taxon>
        <taxon>Nitrososphaerales</taxon>
        <taxon>Nitrososphaeraceae</taxon>
        <taxon>Candidatus Nitrosocosmicus</taxon>
    </lineage>
</organism>
<dbReference type="OrthoDB" id="11532at2157"/>
<proteinExistence type="predicted"/>
<dbReference type="PROSITE" id="PS51635">
    <property type="entry name" value="PNPLA"/>
    <property type="match status" value="1"/>
</dbReference>
<dbReference type="AlphaFoldDB" id="A0A654M0S0"/>
<evidence type="ECO:0000256" key="3">
    <source>
        <dbReference type="ARBA" id="ARBA00023098"/>
    </source>
</evidence>
<dbReference type="Pfam" id="PF01734">
    <property type="entry name" value="Patatin"/>
    <property type="match status" value="1"/>
</dbReference>
<evidence type="ECO:0000256" key="2">
    <source>
        <dbReference type="ARBA" id="ARBA00022963"/>
    </source>
</evidence>
<dbReference type="Proteomes" id="UP000058925">
    <property type="component" value="Chromosome"/>
</dbReference>
<dbReference type="InterPro" id="IPR002641">
    <property type="entry name" value="PNPLA_dom"/>
</dbReference>
<dbReference type="InterPro" id="IPR016035">
    <property type="entry name" value="Acyl_Trfase/lysoPLipase"/>
</dbReference>
<dbReference type="Gene3D" id="3.40.1090.10">
    <property type="entry name" value="Cytosolic phospholipase A2 catalytic domain"/>
    <property type="match status" value="1"/>
</dbReference>
<keyword evidence="6" id="KW-1185">Reference proteome</keyword>
<dbReference type="RefSeq" id="WP_196815507.1">
    <property type="nucleotide sequence ID" value="NZ_CP012850.1"/>
</dbReference>
<dbReference type="KEGG" id="taa:NMY3_01991"/>
<dbReference type="GO" id="GO:0016042">
    <property type="term" value="P:lipid catabolic process"/>
    <property type="evidence" value="ECO:0007669"/>
    <property type="project" value="UniProtKB-KW"/>
</dbReference>
<dbReference type="PANTHER" id="PTHR14226">
    <property type="entry name" value="NEUROPATHY TARGET ESTERASE/SWISS CHEESE D.MELANOGASTER"/>
    <property type="match status" value="1"/>
</dbReference>
<protein>
    <submittedName>
        <fullName evidence="5">Patatin-like phospholipase</fullName>
    </submittedName>
</protein>
<evidence type="ECO:0000259" key="4">
    <source>
        <dbReference type="PROSITE" id="PS51635"/>
    </source>
</evidence>
<dbReference type="GO" id="GO:0016787">
    <property type="term" value="F:hydrolase activity"/>
    <property type="evidence" value="ECO:0007669"/>
    <property type="project" value="UniProtKB-KW"/>
</dbReference>
<evidence type="ECO:0000256" key="1">
    <source>
        <dbReference type="ARBA" id="ARBA00022801"/>
    </source>
</evidence>
<dbReference type="SUPFAM" id="SSF52151">
    <property type="entry name" value="FabD/lysophospholipase-like"/>
    <property type="match status" value="1"/>
</dbReference>
<feature type="domain" description="PNPLA" evidence="4">
    <location>
        <begin position="19"/>
        <end position="307"/>
    </location>
</feature>
<evidence type="ECO:0000313" key="6">
    <source>
        <dbReference type="Proteomes" id="UP000058925"/>
    </source>
</evidence>
<sequence length="473" mass="53724">MSFPNSDYMGKFQNNQRALVLQGGGSLGAYEAGAYQALYEKVTKTDIEKGEKGRPFLDIVAGTSIGAINAAIIVSYVTENKTWEGSSERLNEFWEYLSKESPLDHIPGFTAWWDYLHDHIHPGFASGEAARRYYSSKQFAITGVPTVFSPLFPLLDTKYFDPQNIWYRFDSEPLKRSLERFAKFPIATSYDEKSSLPQPRLILVSVDVAEGAAVTFDSYETEDGSRKSEYGKYITHNGKEVGHEHVIRYNDGITSDHVIASASVPINYSYTRLEVESYDGHTAKYEKNLRYFWDGGIMSNTPLTQLVILHRLYWLKVKGLRDTVPKLGIGIVNVHPVEQETIPWDHDGVINRSNDITYSDRTSREQQALLLVSDYVDLARELIKIAKDAGAKDDVINNLLNKNSMNHGMTIKPRKYSDMLVGQFEIDKVVRINRKNDENTISNKIYDFSLRTITHLKESGYKNTMDLSDVDFG</sequence>
<accession>A0A654M0S0</accession>
<reference evidence="6" key="1">
    <citation type="submission" date="2015-10" db="EMBL/GenBank/DDBJ databases">
        <title>Niche specialization of a soil ammonia-oxidizing archaeon, Candidatus Nitrosocosmicus oleophilus.</title>
        <authorList>
            <person name="Jung M.-Y."/>
            <person name="Rhee S.-K."/>
        </authorList>
    </citation>
    <scope>NUCLEOTIDE SEQUENCE [LARGE SCALE GENOMIC DNA]</scope>
    <source>
        <strain evidence="6">MY3</strain>
    </source>
</reference>
<keyword evidence="2" id="KW-0442">Lipid degradation</keyword>
<dbReference type="InterPro" id="IPR050301">
    <property type="entry name" value="NTE"/>
</dbReference>
<keyword evidence="1" id="KW-0378">Hydrolase</keyword>
<evidence type="ECO:0000313" key="5">
    <source>
        <dbReference type="EMBL" id="ALI36193.1"/>
    </source>
</evidence>
<name>A0A654M0S0_9ARCH</name>
<keyword evidence="3" id="KW-0443">Lipid metabolism</keyword>
<dbReference type="PANTHER" id="PTHR14226:SF57">
    <property type="entry name" value="BLR7027 PROTEIN"/>
    <property type="match status" value="1"/>
</dbReference>
<dbReference type="EMBL" id="CP012850">
    <property type="protein sequence ID" value="ALI36193.1"/>
    <property type="molecule type" value="Genomic_DNA"/>
</dbReference>
<dbReference type="GeneID" id="60421975"/>